<keyword evidence="2" id="KW-0472">Membrane</keyword>
<dbReference type="PANTHER" id="PTHR36834">
    <property type="entry name" value="MEMBRANE PROTEIN-RELATED"/>
    <property type="match status" value="1"/>
</dbReference>
<dbReference type="PANTHER" id="PTHR36834:SF2">
    <property type="entry name" value="MEMBRANE PROTEIN"/>
    <property type="match status" value="1"/>
</dbReference>
<feature type="transmembrane region" description="Helical" evidence="2">
    <location>
        <begin position="154"/>
        <end position="175"/>
    </location>
</feature>
<protein>
    <recommendedName>
        <fullName evidence="3">VanZ-like domain-containing protein</fullName>
    </recommendedName>
</protein>
<feature type="transmembrane region" description="Helical" evidence="2">
    <location>
        <begin position="20"/>
        <end position="39"/>
    </location>
</feature>
<keyword evidence="5" id="KW-1185">Reference proteome</keyword>
<evidence type="ECO:0000313" key="4">
    <source>
        <dbReference type="EMBL" id="GAA5094750.1"/>
    </source>
</evidence>
<feature type="transmembrane region" description="Helical" evidence="2">
    <location>
        <begin position="126"/>
        <end position="147"/>
    </location>
</feature>
<feature type="transmembrane region" description="Helical" evidence="2">
    <location>
        <begin position="72"/>
        <end position="93"/>
    </location>
</feature>
<evidence type="ECO:0000256" key="2">
    <source>
        <dbReference type="SAM" id="Phobius"/>
    </source>
</evidence>
<gene>
    <name evidence="4" type="ORF">GCM10025760_26260</name>
</gene>
<comment type="caution">
    <text evidence="4">The sequence shown here is derived from an EMBL/GenBank/DDBJ whole genome shotgun (WGS) entry which is preliminary data.</text>
</comment>
<feature type="transmembrane region" description="Helical" evidence="2">
    <location>
        <begin position="100"/>
        <end position="120"/>
    </location>
</feature>
<feature type="domain" description="VanZ-like" evidence="3">
    <location>
        <begin position="26"/>
        <end position="141"/>
    </location>
</feature>
<keyword evidence="2" id="KW-1133">Transmembrane helix</keyword>
<dbReference type="InterPro" id="IPR053150">
    <property type="entry name" value="Teicoplanin_resist-assoc"/>
</dbReference>
<proteinExistence type="predicted"/>
<dbReference type="InterPro" id="IPR006976">
    <property type="entry name" value="VanZ-like"/>
</dbReference>
<sequence>MTTTAPPPDQQAAPTDTVPVRLIAAFALYLALLIWIVLWKLELPWVGGVDRVVKLVPFVATDGQGASKPAEVVINFLLFIPLGLYLGVLAPSWRWWRTAVVLAGVSLALEVTQFVLAIGSTDVTDIVVNTAGGLTGLAVVAVTRLVLGGRARAVLARVGVVTTLLALLLVALFIASPLHLGPPPGAGGGPGPGSGRDAGPLGGERS</sequence>
<evidence type="ECO:0000256" key="1">
    <source>
        <dbReference type="SAM" id="MobiDB-lite"/>
    </source>
</evidence>
<feature type="compositionally biased region" description="Gly residues" evidence="1">
    <location>
        <begin position="186"/>
        <end position="206"/>
    </location>
</feature>
<name>A0ABP9MCQ7_9MICO</name>
<evidence type="ECO:0000259" key="3">
    <source>
        <dbReference type="Pfam" id="PF04892"/>
    </source>
</evidence>
<accession>A0ABP9MCQ7</accession>
<dbReference type="Pfam" id="PF04892">
    <property type="entry name" value="VanZ"/>
    <property type="match status" value="1"/>
</dbReference>
<evidence type="ECO:0000313" key="5">
    <source>
        <dbReference type="Proteomes" id="UP001501407"/>
    </source>
</evidence>
<organism evidence="4 5">
    <name type="scientific">Microbacterium yannicii</name>
    <dbReference type="NCBI Taxonomy" id="671622"/>
    <lineage>
        <taxon>Bacteria</taxon>
        <taxon>Bacillati</taxon>
        <taxon>Actinomycetota</taxon>
        <taxon>Actinomycetes</taxon>
        <taxon>Micrococcales</taxon>
        <taxon>Microbacteriaceae</taxon>
        <taxon>Microbacterium</taxon>
    </lineage>
</organism>
<dbReference type="RefSeq" id="WP_194414290.1">
    <property type="nucleotide sequence ID" value="NZ_BAABKZ010000002.1"/>
</dbReference>
<reference evidence="5" key="1">
    <citation type="journal article" date="2019" name="Int. J. Syst. Evol. Microbiol.">
        <title>The Global Catalogue of Microorganisms (GCM) 10K type strain sequencing project: providing services to taxonomists for standard genome sequencing and annotation.</title>
        <authorList>
            <consortium name="The Broad Institute Genomics Platform"/>
            <consortium name="The Broad Institute Genome Sequencing Center for Infectious Disease"/>
            <person name="Wu L."/>
            <person name="Ma J."/>
        </authorList>
    </citation>
    <scope>NUCLEOTIDE SEQUENCE [LARGE SCALE GENOMIC DNA]</scope>
    <source>
        <strain evidence="5">JCM 18959</strain>
    </source>
</reference>
<keyword evidence="2" id="KW-0812">Transmembrane</keyword>
<feature type="region of interest" description="Disordered" evidence="1">
    <location>
        <begin position="183"/>
        <end position="206"/>
    </location>
</feature>
<dbReference type="Proteomes" id="UP001501407">
    <property type="component" value="Unassembled WGS sequence"/>
</dbReference>
<dbReference type="EMBL" id="BAABKZ010000002">
    <property type="protein sequence ID" value="GAA5094750.1"/>
    <property type="molecule type" value="Genomic_DNA"/>
</dbReference>